<dbReference type="Proteomes" id="UP001652623">
    <property type="component" value="Chromosome 1"/>
</dbReference>
<evidence type="ECO:0000256" key="5">
    <source>
        <dbReference type="ARBA" id="ARBA00023085"/>
    </source>
</evidence>
<keyword evidence="7" id="KW-1185">Reference proteome</keyword>
<dbReference type="SUPFAM" id="SSF51126">
    <property type="entry name" value="Pectin lyase-like"/>
    <property type="match status" value="1"/>
</dbReference>
<comment type="pathway">
    <text evidence="2">Glycan metabolism; pectin degradation; 2-dehydro-3-deoxy-D-gluconate from pectin: step 1/5.</text>
</comment>
<evidence type="ECO:0000256" key="4">
    <source>
        <dbReference type="ARBA" id="ARBA00022801"/>
    </source>
</evidence>
<sequence>MAANNFNTINATVKSDPKNHKGRYIIYVKAGVYDKYITVKKNMVNIFMYGDGRRKTIVTGNKSNREGFSTFRTATFSAIGVGFICKSIGFRNTACPEAHQAMALHLGLLQLQNGRLPGQNCKIIVRKPMDNQLNTMTAQGITQSQRPTGLVIHNCNIVPEAKLFPMIFKIQTSGRPWKEYSKTVIMESTQADFVNPAGWYPWAGNFALDT</sequence>
<evidence type="ECO:0000313" key="8">
    <source>
        <dbReference type="RefSeq" id="XP_060674804.1"/>
    </source>
</evidence>
<protein>
    <submittedName>
        <fullName evidence="8">Pectinesterase/pectinesterase inhibitor 45</fullName>
    </submittedName>
</protein>
<dbReference type="InterPro" id="IPR012334">
    <property type="entry name" value="Pectin_lyas_fold"/>
</dbReference>
<evidence type="ECO:0000259" key="6">
    <source>
        <dbReference type="Pfam" id="PF01095"/>
    </source>
</evidence>
<comment type="subcellular location">
    <subcellularLocation>
        <location evidence="1">Secreted</location>
        <location evidence="1">Cell wall</location>
    </subcellularLocation>
</comment>
<dbReference type="RefSeq" id="XP_060674804.1">
    <property type="nucleotide sequence ID" value="XM_060818821.1"/>
</dbReference>
<evidence type="ECO:0000256" key="2">
    <source>
        <dbReference type="ARBA" id="ARBA00005184"/>
    </source>
</evidence>
<proteinExistence type="predicted"/>
<gene>
    <name evidence="8" type="primary">LOC125418498</name>
</gene>
<keyword evidence="5" id="KW-0063">Aspartyl esterase</keyword>
<keyword evidence="3" id="KW-0134">Cell wall</keyword>
<keyword evidence="3" id="KW-0964">Secreted</keyword>
<dbReference type="PANTHER" id="PTHR31707">
    <property type="entry name" value="PECTINESTERASE"/>
    <property type="match status" value="1"/>
</dbReference>
<accession>A0ABM4ADJ2</accession>
<evidence type="ECO:0000256" key="3">
    <source>
        <dbReference type="ARBA" id="ARBA00022512"/>
    </source>
</evidence>
<name>A0ABM4ADJ2_ZIZJJ</name>
<organism evidence="7 8">
    <name type="scientific">Ziziphus jujuba</name>
    <name type="common">Chinese jujube</name>
    <name type="synonym">Ziziphus sativa</name>
    <dbReference type="NCBI Taxonomy" id="326968"/>
    <lineage>
        <taxon>Eukaryota</taxon>
        <taxon>Viridiplantae</taxon>
        <taxon>Streptophyta</taxon>
        <taxon>Embryophyta</taxon>
        <taxon>Tracheophyta</taxon>
        <taxon>Spermatophyta</taxon>
        <taxon>Magnoliopsida</taxon>
        <taxon>eudicotyledons</taxon>
        <taxon>Gunneridae</taxon>
        <taxon>Pentapetalae</taxon>
        <taxon>rosids</taxon>
        <taxon>fabids</taxon>
        <taxon>Rosales</taxon>
        <taxon>Rhamnaceae</taxon>
        <taxon>Paliureae</taxon>
        <taxon>Ziziphus</taxon>
    </lineage>
</organism>
<dbReference type="InterPro" id="IPR011050">
    <property type="entry name" value="Pectin_lyase_fold/virulence"/>
</dbReference>
<evidence type="ECO:0000313" key="7">
    <source>
        <dbReference type="Proteomes" id="UP001652623"/>
    </source>
</evidence>
<dbReference type="GeneID" id="125418498"/>
<evidence type="ECO:0000256" key="1">
    <source>
        <dbReference type="ARBA" id="ARBA00004191"/>
    </source>
</evidence>
<reference evidence="8" key="1">
    <citation type="submission" date="2025-08" db="UniProtKB">
        <authorList>
            <consortium name="RefSeq"/>
        </authorList>
    </citation>
    <scope>IDENTIFICATION</scope>
    <source>
        <tissue evidence="8">Seedling</tissue>
    </source>
</reference>
<feature type="domain" description="Pectinesterase catalytic" evidence="6">
    <location>
        <begin position="4"/>
        <end position="105"/>
    </location>
</feature>
<dbReference type="Gene3D" id="2.160.20.10">
    <property type="entry name" value="Single-stranded right-handed beta-helix, Pectin lyase-like"/>
    <property type="match status" value="2"/>
</dbReference>
<dbReference type="InterPro" id="IPR000070">
    <property type="entry name" value="Pectinesterase_cat"/>
</dbReference>
<feature type="domain" description="Pectinesterase catalytic" evidence="6">
    <location>
        <begin position="119"/>
        <end position="210"/>
    </location>
</feature>
<keyword evidence="4" id="KW-0378">Hydrolase</keyword>
<dbReference type="Pfam" id="PF01095">
    <property type="entry name" value="Pectinesterase"/>
    <property type="match status" value="2"/>
</dbReference>